<dbReference type="OrthoDB" id="835968at2759"/>
<reference evidence="1 2" key="1">
    <citation type="submission" date="2020-10" db="EMBL/GenBank/DDBJ databases">
        <title>Plant Genome Project.</title>
        <authorList>
            <person name="Zhang R.-G."/>
        </authorList>
    </citation>
    <scope>NUCLEOTIDE SEQUENCE [LARGE SCALE GENOMIC DNA]</scope>
    <source>
        <strain evidence="1">FAFU-HL-1</strain>
        <tissue evidence="1">Leaf</tissue>
    </source>
</reference>
<dbReference type="Proteomes" id="UP000657918">
    <property type="component" value="Unassembled WGS sequence"/>
</dbReference>
<dbReference type="EMBL" id="JADGMS010000018">
    <property type="protein sequence ID" value="KAF9662098.1"/>
    <property type="molecule type" value="Genomic_DNA"/>
</dbReference>
<name>A0A835J245_9ROSI</name>
<protein>
    <submittedName>
        <fullName evidence="1">Uncharacterized protein</fullName>
    </submittedName>
</protein>
<dbReference type="Gene3D" id="3.30.70.100">
    <property type="match status" value="1"/>
</dbReference>
<proteinExistence type="predicted"/>
<gene>
    <name evidence="1" type="ORF">SADUNF_Sadunf18G0018000</name>
</gene>
<dbReference type="InterPro" id="IPR044296">
    <property type="entry name" value="HIPP46"/>
</dbReference>
<dbReference type="PANTHER" id="PTHR46371">
    <property type="entry name" value="OS04G0464100 PROTEIN"/>
    <property type="match status" value="1"/>
</dbReference>
<keyword evidence="2" id="KW-1185">Reference proteome</keyword>
<evidence type="ECO:0000313" key="1">
    <source>
        <dbReference type="EMBL" id="KAF9662098.1"/>
    </source>
</evidence>
<sequence>MEEAKQINVEVSRATAAAEEAQGKGSVDGIMEVQEVTESSGSLQPKSLNGLASAYNSAFRQRHGFKEKSKLEQVVIEVNLDSSKAGYMASKLAAEIEGVESVKLGGPERNLVEVIGDGVDAVHLVTLLRKKLGNAKLISTGPVKEPMKDAMEVEPVLIKEEENEPVFQPPVSLSIPHRLHLISESAVDTVETRKLNEAMEMETKTNTHSNLSLENAESSCKTKTAEWTLLITSLLLEATSAIFDHMGYALTSMVMEFVALLLSILDLIHKAREKGISCDGSGLLPCFYRHSSQFFW</sequence>
<comment type="caution">
    <text evidence="1">The sequence shown here is derived from an EMBL/GenBank/DDBJ whole genome shotgun (WGS) entry which is preliminary data.</text>
</comment>
<organism evidence="1 2">
    <name type="scientific">Salix dunnii</name>
    <dbReference type="NCBI Taxonomy" id="1413687"/>
    <lineage>
        <taxon>Eukaryota</taxon>
        <taxon>Viridiplantae</taxon>
        <taxon>Streptophyta</taxon>
        <taxon>Embryophyta</taxon>
        <taxon>Tracheophyta</taxon>
        <taxon>Spermatophyta</taxon>
        <taxon>Magnoliopsida</taxon>
        <taxon>eudicotyledons</taxon>
        <taxon>Gunneridae</taxon>
        <taxon>Pentapetalae</taxon>
        <taxon>rosids</taxon>
        <taxon>fabids</taxon>
        <taxon>Malpighiales</taxon>
        <taxon>Salicaceae</taxon>
        <taxon>Saliceae</taxon>
        <taxon>Salix</taxon>
    </lineage>
</organism>
<dbReference type="AlphaFoldDB" id="A0A835J245"/>
<accession>A0A835J245</accession>
<evidence type="ECO:0000313" key="2">
    <source>
        <dbReference type="Proteomes" id="UP000657918"/>
    </source>
</evidence>